<protein>
    <submittedName>
        <fullName evidence="2">Helix-turn-helix transcriptional regulator</fullName>
    </submittedName>
</protein>
<dbReference type="InterPro" id="IPR001387">
    <property type="entry name" value="Cro/C1-type_HTH"/>
</dbReference>
<proteinExistence type="predicted"/>
<dbReference type="SMART" id="SM00530">
    <property type="entry name" value="HTH_XRE"/>
    <property type="match status" value="1"/>
</dbReference>
<reference evidence="2" key="2">
    <citation type="submission" date="2021-01" db="EMBL/GenBank/DDBJ databases">
        <authorList>
            <person name="Mieszkin S."/>
            <person name="Pouder E."/>
            <person name="Alain K."/>
        </authorList>
    </citation>
    <scope>NUCLEOTIDE SEQUENCE</scope>
    <source>
        <strain evidence="2">HW T2.11</strain>
    </source>
</reference>
<dbReference type="PROSITE" id="PS50943">
    <property type="entry name" value="HTH_CROC1"/>
    <property type="match status" value="1"/>
</dbReference>
<dbReference type="RefSeq" id="WP_227323082.1">
    <property type="nucleotide sequence ID" value="NZ_JAESVB010000013.1"/>
</dbReference>
<keyword evidence="3" id="KW-1185">Reference proteome</keyword>
<dbReference type="InterPro" id="IPR010982">
    <property type="entry name" value="Lambda_DNA-bd_dom_sf"/>
</dbReference>
<organism evidence="2 3">
    <name type="scientific">Acidisoma silvae</name>
    <dbReference type="NCBI Taxonomy" id="2802396"/>
    <lineage>
        <taxon>Bacteria</taxon>
        <taxon>Pseudomonadati</taxon>
        <taxon>Pseudomonadota</taxon>
        <taxon>Alphaproteobacteria</taxon>
        <taxon>Acetobacterales</taxon>
        <taxon>Acidocellaceae</taxon>
        <taxon>Acidisoma</taxon>
    </lineage>
</organism>
<dbReference type="Pfam" id="PF01381">
    <property type="entry name" value="HTH_3"/>
    <property type="match status" value="1"/>
</dbReference>
<dbReference type="EMBL" id="JAESVB010000013">
    <property type="protein sequence ID" value="MCB8877433.1"/>
    <property type="molecule type" value="Genomic_DNA"/>
</dbReference>
<accession>A0A963YWH4</accession>
<evidence type="ECO:0000313" key="2">
    <source>
        <dbReference type="EMBL" id="MCB8877433.1"/>
    </source>
</evidence>
<reference evidence="2" key="1">
    <citation type="journal article" date="2021" name="Microorganisms">
        <title>Acidisoma silvae sp. nov. and Acidisomacellulosilytica sp. nov., Two Acidophilic Bacteria Isolated from Decaying Wood, Hydrolyzing Cellulose and Producing Poly-3-hydroxybutyrate.</title>
        <authorList>
            <person name="Mieszkin S."/>
            <person name="Pouder E."/>
            <person name="Uroz S."/>
            <person name="Simon-Colin C."/>
            <person name="Alain K."/>
        </authorList>
    </citation>
    <scope>NUCLEOTIDE SEQUENCE</scope>
    <source>
        <strain evidence="2">HW T2.11</strain>
    </source>
</reference>
<name>A0A963YWH4_9PROT</name>
<dbReference type="AlphaFoldDB" id="A0A963YWH4"/>
<comment type="caution">
    <text evidence="2">The sequence shown here is derived from an EMBL/GenBank/DDBJ whole genome shotgun (WGS) entry which is preliminary data.</text>
</comment>
<dbReference type="CDD" id="cd00093">
    <property type="entry name" value="HTH_XRE"/>
    <property type="match status" value="1"/>
</dbReference>
<feature type="domain" description="HTH cro/C1-type" evidence="1">
    <location>
        <begin position="26"/>
        <end position="80"/>
    </location>
</feature>
<evidence type="ECO:0000313" key="3">
    <source>
        <dbReference type="Proteomes" id="UP000708298"/>
    </source>
</evidence>
<dbReference type="SUPFAM" id="SSF47413">
    <property type="entry name" value="lambda repressor-like DNA-binding domains"/>
    <property type="match status" value="1"/>
</dbReference>
<dbReference type="GO" id="GO:0003677">
    <property type="term" value="F:DNA binding"/>
    <property type="evidence" value="ECO:0007669"/>
    <property type="project" value="InterPro"/>
</dbReference>
<evidence type="ECO:0000259" key="1">
    <source>
        <dbReference type="PROSITE" id="PS50943"/>
    </source>
</evidence>
<dbReference type="Proteomes" id="UP000708298">
    <property type="component" value="Unassembled WGS sequence"/>
</dbReference>
<dbReference type="Gene3D" id="1.10.260.40">
    <property type="entry name" value="lambda repressor-like DNA-binding domains"/>
    <property type="match status" value="1"/>
</dbReference>
<sequence>MAKEAKEPASRDEDIEDVVRTVADRLAAARKARGWTQKQFGEMADMSQQRIFELEQGVGNITIRTLSKMAKILDIDVHTLFVGSGPSVEYGLANSMAKLMKMLEDRGAQDSERREQEELFRSSFLSIIQRLEQLTVRKPTKDK</sequence>
<gene>
    <name evidence="2" type="ORF">ASILVAE211_19725</name>
</gene>